<dbReference type="InterPro" id="IPR050111">
    <property type="entry name" value="C-type_lectin/snaclec_domain"/>
</dbReference>
<dbReference type="Proteomes" id="UP001152320">
    <property type="component" value="Chromosome 8"/>
</dbReference>
<dbReference type="InterPro" id="IPR018378">
    <property type="entry name" value="C-type_lectin_CS"/>
</dbReference>
<dbReference type="Gene3D" id="3.10.100.10">
    <property type="entry name" value="Mannose-Binding Protein A, subunit A"/>
    <property type="match status" value="1"/>
</dbReference>
<dbReference type="SMART" id="SM00034">
    <property type="entry name" value="CLECT"/>
    <property type="match status" value="1"/>
</dbReference>
<evidence type="ECO:0000259" key="3">
    <source>
        <dbReference type="PROSITE" id="PS50041"/>
    </source>
</evidence>
<gene>
    <name evidence="4" type="ORF">HOLleu_17933</name>
</gene>
<dbReference type="PROSITE" id="PS00615">
    <property type="entry name" value="C_TYPE_LECTIN_1"/>
    <property type="match status" value="1"/>
</dbReference>
<keyword evidence="2" id="KW-0732">Signal</keyword>
<comment type="caution">
    <text evidence="4">The sequence shown here is derived from an EMBL/GenBank/DDBJ whole genome shotgun (WGS) entry which is preliminary data.</text>
</comment>
<dbReference type="EMBL" id="JAIZAY010000008">
    <property type="protein sequence ID" value="KAJ8037182.1"/>
    <property type="molecule type" value="Genomic_DNA"/>
</dbReference>
<keyword evidence="1" id="KW-1015">Disulfide bond</keyword>
<evidence type="ECO:0000256" key="2">
    <source>
        <dbReference type="SAM" id="SignalP"/>
    </source>
</evidence>
<feature type="chain" id="PRO_5040477700" description="C-type lectin domain-containing protein" evidence="2">
    <location>
        <begin position="32"/>
        <end position="167"/>
    </location>
</feature>
<name>A0A9Q1H6B1_HOLLE</name>
<protein>
    <recommendedName>
        <fullName evidence="3">C-type lectin domain-containing protein</fullName>
    </recommendedName>
</protein>
<accession>A0A9Q1H6B1</accession>
<evidence type="ECO:0000313" key="4">
    <source>
        <dbReference type="EMBL" id="KAJ8037182.1"/>
    </source>
</evidence>
<evidence type="ECO:0000313" key="5">
    <source>
        <dbReference type="Proteomes" id="UP001152320"/>
    </source>
</evidence>
<dbReference type="InterPro" id="IPR001304">
    <property type="entry name" value="C-type_lectin-like"/>
</dbReference>
<dbReference type="AlphaFoldDB" id="A0A9Q1H6B1"/>
<reference evidence="4" key="1">
    <citation type="submission" date="2021-10" db="EMBL/GenBank/DDBJ databases">
        <title>Tropical sea cucumber genome reveals ecological adaptation and Cuvierian tubules defense mechanism.</title>
        <authorList>
            <person name="Chen T."/>
        </authorList>
    </citation>
    <scope>NUCLEOTIDE SEQUENCE</scope>
    <source>
        <strain evidence="4">Nanhai2018</strain>
        <tissue evidence="4">Muscle</tissue>
    </source>
</reference>
<feature type="signal peptide" evidence="2">
    <location>
        <begin position="1"/>
        <end position="31"/>
    </location>
</feature>
<proteinExistence type="predicted"/>
<organism evidence="4 5">
    <name type="scientific">Holothuria leucospilota</name>
    <name type="common">Black long sea cucumber</name>
    <name type="synonym">Mertensiothuria leucospilota</name>
    <dbReference type="NCBI Taxonomy" id="206669"/>
    <lineage>
        <taxon>Eukaryota</taxon>
        <taxon>Metazoa</taxon>
        <taxon>Echinodermata</taxon>
        <taxon>Eleutherozoa</taxon>
        <taxon>Echinozoa</taxon>
        <taxon>Holothuroidea</taxon>
        <taxon>Aspidochirotacea</taxon>
        <taxon>Aspidochirotida</taxon>
        <taxon>Holothuriidae</taxon>
        <taxon>Holothuria</taxon>
    </lineage>
</organism>
<evidence type="ECO:0000256" key="1">
    <source>
        <dbReference type="ARBA" id="ARBA00023157"/>
    </source>
</evidence>
<sequence length="167" mass="19418">MTGVSPPFHFDLHLIRLSIFLISLSTELTNSELRCHEQFIYFQNNCYYFSSQRLRFSAAKSVCNNYSDVSNPCHLTSIHSDCENKFVYQRATQLWGTATYWLGALKTTTGGNFSSWLDGSQMNFTQLKAYNKHGACLQQWTKENEWDDTFCSLKKYYVCKQTALCKY</sequence>
<dbReference type="SUPFAM" id="SSF56436">
    <property type="entry name" value="C-type lectin-like"/>
    <property type="match status" value="1"/>
</dbReference>
<dbReference type="Pfam" id="PF00059">
    <property type="entry name" value="Lectin_C"/>
    <property type="match status" value="1"/>
</dbReference>
<feature type="domain" description="C-type lectin" evidence="3">
    <location>
        <begin position="42"/>
        <end position="160"/>
    </location>
</feature>
<keyword evidence="5" id="KW-1185">Reference proteome</keyword>
<dbReference type="PROSITE" id="PS50041">
    <property type="entry name" value="C_TYPE_LECTIN_2"/>
    <property type="match status" value="1"/>
</dbReference>
<dbReference type="OrthoDB" id="2142683at2759"/>
<dbReference type="InterPro" id="IPR016186">
    <property type="entry name" value="C-type_lectin-like/link_sf"/>
</dbReference>
<dbReference type="PANTHER" id="PTHR22803">
    <property type="entry name" value="MANNOSE, PHOSPHOLIPASE, LECTIN RECEPTOR RELATED"/>
    <property type="match status" value="1"/>
</dbReference>
<dbReference type="InterPro" id="IPR016187">
    <property type="entry name" value="CTDL_fold"/>
</dbReference>